<proteinExistence type="predicted"/>
<evidence type="ECO:0000313" key="2">
    <source>
        <dbReference type="Proteomes" id="UP001056120"/>
    </source>
</evidence>
<sequence>MMFKSFNLLWVWLMVVCNIGLLLYKSLEGLRCLGLDYRESSEIPLKFLIKHHRVSPISEWSGVLGWDGLVCVKAMVSLGPWGWIWFGTAKMFILSVESSFGEVGGDGDYLGWGGKLWKLLVVLHFISLLTSIFWTPVGSLWFSTLITALGICGVSLCVCKQCSSILVAKLASANLEWELGIYYGLEVSLNLGDIRMCLSTGISVLLGWSIICFSLCSIHNPSLVMSVASAIVIWELGMIWRREDSHNPGDIRKLFAMAGRLLIQMGWVLYRDWDMELWLRNWCWHWVIMFAIVTDIGRNFIWVERWKLMFCICYRLLFDSSTVFVHENDVVVAQNFEESYGVEYILVKDDIDPSQNLQECVQRRQRSQSLGLKWLRCASWFRMVVIDGFGCHLLDEWWKMSVVEMFTWWRLYCYSEDVCSCVTVSERVRWIAWFRSFNAQIRYYVFQGITWTICIRNIGHGIMWILKWPNVASGTNANTCFKGLDDVGLNYEDWLEFLVCNGGYIYCWWGSFILDNGVWAELLQRYLRRALVWINLVLKFCMRCAENFQDEVFCWNGFFVLDNGLFKVLGQFLSQCWIVYGLLWALDGAFLDRRLLLPRLDVQLWLKWWRDYNLCCWAICGWVSAMQNPAMQESSSLDVGGDVQMPENETVIMKIAPIHPNRYEEITDREVSRSMDESEGVDKVEQQKIFTGMQDQGNVNATGEVIMEEGMTHVFLNKEYTGDSILDNLSKVGPFSASDDDIEEGEMEVCSDQNIKQKHNTHAQNESTEWENTMQVIRSYWAMEYGEGTSDLHQASIFSKQFKRRDPEANFFTETNTMVECLEKWEGQYNSNDVERDACNPEEIMHRKKLKRRKNKGRNPFRGHKTTPSGAGENLSRRTIRVVSSKERKKDMFPQNVPIPTVMPPPLGFSEFRMGSDLKEKHKKQKSQTPTRNRLDSLYNDLLAKEIRLREIAMNILKTDTNSALLQSILSMKTCKLRKFSAKVDAQGVVTIDEDMMDTGIGDTDPNISHPGAPVASYAKTLTGEQTDSPMERVQYYPPLDRGNERELRAQEKGTSNNLDSPITDSTGLNCNNPTVSILDKGKPSSTPDVRIVETSNRFLLLDEEGNELDKNRGGVDINEKTLVITL</sequence>
<name>A0ACB9EXQ9_9ASTR</name>
<evidence type="ECO:0000313" key="1">
    <source>
        <dbReference type="EMBL" id="KAI3763415.1"/>
    </source>
</evidence>
<protein>
    <submittedName>
        <fullName evidence="1">Uncharacterized protein</fullName>
    </submittedName>
</protein>
<reference evidence="1 2" key="2">
    <citation type="journal article" date="2022" name="Mol. Ecol. Resour.">
        <title>The genomes of chicory, endive, great burdock and yacon provide insights into Asteraceae paleo-polyploidization history and plant inulin production.</title>
        <authorList>
            <person name="Fan W."/>
            <person name="Wang S."/>
            <person name="Wang H."/>
            <person name="Wang A."/>
            <person name="Jiang F."/>
            <person name="Liu H."/>
            <person name="Zhao H."/>
            <person name="Xu D."/>
            <person name="Zhang Y."/>
        </authorList>
    </citation>
    <scope>NUCLEOTIDE SEQUENCE [LARGE SCALE GENOMIC DNA]</scope>
    <source>
        <strain evidence="2">cv. Yunnan</strain>
        <tissue evidence="1">Leaves</tissue>
    </source>
</reference>
<keyword evidence="2" id="KW-1185">Reference proteome</keyword>
<accession>A0ACB9EXQ9</accession>
<comment type="caution">
    <text evidence="1">The sequence shown here is derived from an EMBL/GenBank/DDBJ whole genome shotgun (WGS) entry which is preliminary data.</text>
</comment>
<organism evidence="1 2">
    <name type="scientific">Smallanthus sonchifolius</name>
    <dbReference type="NCBI Taxonomy" id="185202"/>
    <lineage>
        <taxon>Eukaryota</taxon>
        <taxon>Viridiplantae</taxon>
        <taxon>Streptophyta</taxon>
        <taxon>Embryophyta</taxon>
        <taxon>Tracheophyta</taxon>
        <taxon>Spermatophyta</taxon>
        <taxon>Magnoliopsida</taxon>
        <taxon>eudicotyledons</taxon>
        <taxon>Gunneridae</taxon>
        <taxon>Pentapetalae</taxon>
        <taxon>asterids</taxon>
        <taxon>campanulids</taxon>
        <taxon>Asterales</taxon>
        <taxon>Asteraceae</taxon>
        <taxon>Asteroideae</taxon>
        <taxon>Heliantheae alliance</taxon>
        <taxon>Millerieae</taxon>
        <taxon>Smallanthus</taxon>
    </lineage>
</organism>
<gene>
    <name evidence="1" type="ORF">L1987_53873</name>
</gene>
<dbReference type="EMBL" id="CM042034">
    <property type="protein sequence ID" value="KAI3763415.1"/>
    <property type="molecule type" value="Genomic_DNA"/>
</dbReference>
<dbReference type="Proteomes" id="UP001056120">
    <property type="component" value="Linkage Group LG17"/>
</dbReference>
<reference evidence="2" key="1">
    <citation type="journal article" date="2022" name="Mol. Ecol. Resour.">
        <title>The genomes of chicory, endive, great burdock and yacon provide insights into Asteraceae palaeo-polyploidization history and plant inulin production.</title>
        <authorList>
            <person name="Fan W."/>
            <person name="Wang S."/>
            <person name="Wang H."/>
            <person name="Wang A."/>
            <person name="Jiang F."/>
            <person name="Liu H."/>
            <person name="Zhao H."/>
            <person name="Xu D."/>
            <person name="Zhang Y."/>
        </authorList>
    </citation>
    <scope>NUCLEOTIDE SEQUENCE [LARGE SCALE GENOMIC DNA]</scope>
    <source>
        <strain evidence="2">cv. Yunnan</strain>
    </source>
</reference>